<evidence type="ECO:0000313" key="1">
    <source>
        <dbReference type="EMBL" id="KAI1704482.1"/>
    </source>
</evidence>
<keyword evidence="2" id="KW-1185">Reference proteome</keyword>
<accession>A0AAD4QYT8</accession>
<gene>
    <name evidence="1" type="ORF">DdX_14246</name>
</gene>
<evidence type="ECO:0000313" key="2">
    <source>
        <dbReference type="Proteomes" id="UP001201812"/>
    </source>
</evidence>
<organism evidence="1 2">
    <name type="scientific">Ditylenchus destructor</name>
    <dbReference type="NCBI Taxonomy" id="166010"/>
    <lineage>
        <taxon>Eukaryota</taxon>
        <taxon>Metazoa</taxon>
        <taxon>Ecdysozoa</taxon>
        <taxon>Nematoda</taxon>
        <taxon>Chromadorea</taxon>
        <taxon>Rhabditida</taxon>
        <taxon>Tylenchina</taxon>
        <taxon>Tylenchomorpha</taxon>
        <taxon>Sphaerularioidea</taxon>
        <taxon>Anguinidae</taxon>
        <taxon>Anguininae</taxon>
        <taxon>Ditylenchus</taxon>
    </lineage>
</organism>
<reference evidence="1" key="1">
    <citation type="submission" date="2022-01" db="EMBL/GenBank/DDBJ databases">
        <title>Genome Sequence Resource for Two Populations of Ditylenchus destructor, the Migratory Endoparasitic Phytonematode.</title>
        <authorList>
            <person name="Zhang H."/>
            <person name="Lin R."/>
            <person name="Xie B."/>
        </authorList>
    </citation>
    <scope>NUCLEOTIDE SEQUENCE</scope>
    <source>
        <strain evidence="1">BazhouSP</strain>
    </source>
</reference>
<protein>
    <submittedName>
        <fullName evidence="1">Uncharacterized protein</fullName>
    </submittedName>
</protein>
<name>A0AAD4QYT8_9BILA</name>
<sequence length="251" mass="29008">MRAFLAKHFRYRNIEILITENDTGLLPYSPEQIVLLESISHIWSGHKLSLLDSADKEHDIDSLKRIFGSSTILQCRPLLHWKGYCTDETVATSLIASGVYLSSNLYSMHSIFFHCLKITDMLNLIHYKTAYPHSSTIFVLYGGHICGSDECDAWCVKNLGVFRKIKEEFMTSSVPCRLQVLFELDVYDEPMFGSPKEQLEFRLENNCTKEVLQLKHITTKEAKEKFDVFFSYEGLAHDEDLMVFCLERFPV</sequence>
<dbReference type="EMBL" id="JAKKPZ010000067">
    <property type="protein sequence ID" value="KAI1704482.1"/>
    <property type="molecule type" value="Genomic_DNA"/>
</dbReference>
<proteinExistence type="predicted"/>
<dbReference type="Proteomes" id="UP001201812">
    <property type="component" value="Unassembled WGS sequence"/>
</dbReference>
<comment type="caution">
    <text evidence="1">The sequence shown here is derived from an EMBL/GenBank/DDBJ whole genome shotgun (WGS) entry which is preliminary data.</text>
</comment>
<dbReference type="AlphaFoldDB" id="A0AAD4QYT8"/>